<feature type="domain" description="C2H2-type" evidence="12">
    <location>
        <begin position="284"/>
        <end position="312"/>
    </location>
</feature>
<feature type="compositionally biased region" description="Polar residues" evidence="11">
    <location>
        <begin position="46"/>
        <end position="70"/>
    </location>
</feature>
<keyword evidence="6" id="KW-0862">Zinc</keyword>
<feature type="region of interest" description="Disordered" evidence="11">
    <location>
        <begin position="535"/>
        <end position="558"/>
    </location>
</feature>
<evidence type="ECO:0000256" key="10">
    <source>
        <dbReference type="PROSITE-ProRule" id="PRU00042"/>
    </source>
</evidence>
<keyword evidence="7" id="KW-0805">Transcription regulation</keyword>
<dbReference type="PROSITE" id="PS00028">
    <property type="entry name" value="ZINC_FINGER_C2H2_1"/>
    <property type="match status" value="5"/>
</dbReference>
<dbReference type="Gene3D" id="3.30.160.60">
    <property type="entry name" value="Classic Zinc Finger"/>
    <property type="match status" value="4"/>
</dbReference>
<evidence type="ECO:0000256" key="3">
    <source>
        <dbReference type="ARBA" id="ARBA00022723"/>
    </source>
</evidence>
<dbReference type="PANTHER" id="PTHR47772">
    <property type="entry name" value="ZINC FINGER PROTEIN 200"/>
    <property type="match status" value="1"/>
</dbReference>
<feature type="region of interest" description="Disordered" evidence="11">
    <location>
        <begin position="509"/>
        <end position="528"/>
    </location>
</feature>
<evidence type="ECO:0000256" key="5">
    <source>
        <dbReference type="ARBA" id="ARBA00022771"/>
    </source>
</evidence>
<feature type="domain" description="C2H2-type" evidence="12">
    <location>
        <begin position="250"/>
        <end position="277"/>
    </location>
</feature>
<feature type="compositionally biased region" description="Basic and acidic residues" evidence="11">
    <location>
        <begin position="71"/>
        <end position="81"/>
    </location>
</feature>
<feature type="domain" description="C2H2-type" evidence="12">
    <location>
        <begin position="222"/>
        <end position="249"/>
    </location>
</feature>
<evidence type="ECO:0000256" key="9">
    <source>
        <dbReference type="ARBA" id="ARBA00023242"/>
    </source>
</evidence>
<protein>
    <recommendedName>
        <fullName evidence="12">C2H2-type domain-containing protein</fullName>
    </recommendedName>
</protein>
<dbReference type="GO" id="GO:0005634">
    <property type="term" value="C:nucleus"/>
    <property type="evidence" value="ECO:0007669"/>
    <property type="project" value="UniProtKB-SubCell"/>
</dbReference>
<dbReference type="InterPro" id="IPR050636">
    <property type="entry name" value="C2H2-ZF_domain-containing"/>
</dbReference>
<dbReference type="InterPro" id="IPR029526">
    <property type="entry name" value="PGBD"/>
</dbReference>
<feature type="domain" description="C2H2-type" evidence="12">
    <location>
        <begin position="194"/>
        <end position="221"/>
    </location>
</feature>
<evidence type="ECO:0000256" key="8">
    <source>
        <dbReference type="ARBA" id="ARBA00023163"/>
    </source>
</evidence>
<dbReference type="Pfam" id="PF13843">
    <property type="entry name" value="DDE_Tnp_1_7"/>
    <property type="match status" value="1"/>
</dbReference>
<accession>A0AAV2MDX5</accession>
<proteinExistence type="inferred from homology"/>
<keyword evidence="3" id="KW-0479">Metal-binding</keyword>
<dbReference type="FunFam" id="3.30.160.60:FF:000135">
    <property type="entry name" value="Zinc finger protein 358"/>
    <property type="match status" value="1"/>
</dbReference>
<dbReference type="GO" id="GO:0008270">
    <property type="term" value="F:zinc ion binding"/>
    <property type="evidence" value="ECO:0007669"/>
    <property type="project" value="UniProtKB-KW"/>
</dbReference>
<feature type="compositionally biased region" description="Polar residues" evidence="11">
    <location>
        <begin position="510"/>
        <end position="519"/>
    </location>
</feature>
<dbReference type="PANTHER" id="PTHR47772:SF12">
    <property type="entry name" value="RB-ASSOCIATED KRAB ZINC FINGER-RELATED"/>
    <property type="match status" value="1"/>
</dbReference>
<keyword evidence="9" id="KW-0539">Nucleus</keyword>
<evidence type="ECO:0000256" key="6">
    <source>
        <dbReference type="ARBA" id="ARBA00022833"/>
    </source>
</evidence>
<feature type="region of interest" description="Disordered" evidence="11">
    <location>
        <begin position="363"/>
        <end position="393"/>
    </location>
</feature>
<keyword evidence="5 10" id="KW-0863">Zinc-finger</keyword>
<evidence type="ECO:0000256" key="11">
    <source>
        <dbReference type="SAM" id="MobiDB-lite"/>
    </source>
</evidence>
<sequence length="880" mass="98798">MDSSMESEARMILQEPCLVEEDSLCEVDHDDTLIIALDEVEEHTITTEPTPNMRSAQSENQPEPNTVSQLDRSHLEDEVKTKKTHSKLKKQEKAAKVGKKYVPSKKAMTDPLKIDMSKPLPLSSSQISLQCLECHIIFSDHKSKERHLKSSHPAEYEQSILRNALFACYVCDRHFTNSTELMTHQKAHVEKKPFKCPICAQTFSKLSELSVHKKVHFGQHGYTCTQCGKPCKTLTLLKYHCRTHTGERPYVCKECGKRFTMPKALQKHLDSHLPKIEGAPLPVYSCSVCKATFKSTKTRHCHMKKKHLSKSALNKTSGQIMKRCTPIITPISISQPSLLQVGPNGPLQKVDANIDTEQLPVLERDKTVEQESSTETAKEPLQQEHCEREREESPGIVLEKVVTTVITSVDKETSQTQDCENENQDIKMEESGADSTQRDIRTVLVKEEVRQTPQKELVVWNNKANSNSCSPAAIGVTETADSTAQNCSSSQCVFYPVKQEEREVLVGEMQRSSASTKTSHQSEQHTTDNVFAREEVMGPPGLGDLSDGQAGQGTEEQSAPSLFDFLLQGSDEEDSTVEWSDPHVHTEEEIMANFYKKQSPSSNQSGISVSGTTTENIRRPIDYFSNYFDWDTWREISHFTNQAQNISTPVSIKEVAQFVGIHVAMGSLKFPNPRFYWEDLTKVPLIADAMPMMRFLELSRKLKLACPQVNDQNCSENRRDAVIGSSNDKQHNSQHLQQNSLVNSWLLYKRDVNSPLTLLAFRLEVSKALILASGLDAQDSVSNQTEEPPSLGDSPDPGPLHENSLPDAASRYDGLGHWPEQLAEGQGGRCRFGDLVALLLLSSRSEQIRKWPARWSELLFNQISSLRLWAQGPVRLHNGL</sequence>
<dbReference type="InterPro" id="IPR013087">
    <property type="entry name" value="Znf_C2H2_type"/>
</dbReference>
<feature type="compositionally biased region" description="Low complexity" evidence="11">
    <location>
        <begin position="786"/>
        <end position="795"/>
    </location>
</feature>
<dbReference type="AlphaFoldDB" id="A0AAV2MDX5"/>
<dbReference type="FunFam" id="3.30.160.60:FF:002343">
    <property type="entry name" value="Zinc finger protein 33A"/>
    <property type="match status" value="1"/>
</dbReference>
<evidence type="ECO:0000256" key="7">
    <source>
        <dbReference type="ARBA" id="ARBA00023015"/>
    </source>
</evidence>
<evidence type="ECO:0000313" key="13">
    <source>
        <dbReference type="EMBL" id="CAL1611435.1"/>
    </source>
</evidence>
<gene>
    <name evidence="13" type="ORF">KC01_LOCUS37852</name>
</gene>
<evidence type="ECO:0000313" key="14">
    <source>
        <dbReference type="Proteomes" id="UP001497482"/>
    </source>
</evidence>
<dbReference type="EMBL" id="OZ035829">
    <property type="protein sequence ID" value="CAL1611435.1"/>
    <property type="molecule type" value="Genomic_DNA"/>
</dbReference>
<evidence type="ECO:0000256" key="1">
    <source>
        <dbReference type="ARBA" id="ARBA00004123"/>
    </source>
</evidence>
<dbReference type="PROSITE" id="PS50157">
    <property type="entry name" value="ZINC_FINGER_C2H2_2"/>
    <property type="match status" value="5"/>
</dbReference>
<feature type="compositionally biased region" description="Basic and acidic residues" evidence="11">
    <location>
        <begin position="376"/>
        <end position="393"/>
    </location>
</feature>
<keyword evidence="8" id="KW-0804">Transcription</keyword>
<dbReference type="Proteomes" id="UP001497482">
    <property type="component" value="Chromosome 7"/>
</dbReference>
<comment type="similarity">
    <text evidence="2">Belongs to the krueppel C2H2-type zinc-finger protein family.</text>
</comment>
<feature type="region of interest" description="Disordered" evidence="11">
    <location>
        <begin position="46"/>
        <end position="102"/>
    </location>
</feature>
<keyword evidence="4" id="KW-0677">Repeat</keyword>
<evidence type="ECO:0000256" key="2">
    <source>
        <dbReference type="ARBA" id="ARBA00006991"/>
    </source>
</evidence>
<organism evidence="13 14">
    <name type="scientific">Knipowitschia caucasica</name>
    <name type="common">Caucasian dwarf goby</name>
    <name type="synonym">Pomatoschistus caucasicus</name>
    <dbReference type="NCBI Taxonomy" id="637954"/>
    <lineage>
        <taxon>Eukaryota</taxon>
        <taxon>Metazoa</taxon>
        <taxon>Chordata</taxon>
        <taxon>Craniata</taxon>
        <taxon>Vertebrata</taxon>
        <taxon>Euteleostomi</taxon>
        <taxon>Actinopterygii</taxon>
        <taxon>Neopterygii</taxon>
        <taxon>Teleostei</taxon>
        <taxon>Neoteleostei</taxon>
        <taxon>Acanthomorphata</taxon>
        <taxon>Gobiaria</taxon>
        <taxon>Gobiiformes</taxon>
        <taxon>Gobioidei</taxon>
        <taxon>Gobiidae</taxon>
        <taxon>Gobiinae</taxon>
        <taxon>Knipowitschia</taxon>
    </lineage>
</organism>
<feature type="region of interest" description="Disordered" evidence="11">
    <location>
        <begin position="778"/>
        <end position="809"/>
    </location>
</feature>
<dbReference type="SMART" id="SM00355">
    <property type="entry name" value="ZnF_C2H2"/>
    <property type="match status" value="6"/>
</dbReference>
<evidence type="ECO:0000259" key="12">
    <source>
        <dbReference type="PROSITE" id="PS50157"/>
    </source>
</evidence>
<dbReference type="SUPFAM" id="SSF57667">
    <property type="entry name" value="beta-beta-alpha zinc fingers"/>
    <property type="match status" value="2"/>
</dbReference>
<comment type="subcellular location">
    <subcellularLocation>
        <location evidence="1">Nucleus</location>
    </subcellularLocation>
</comment>
<evidence type="ECO:0000256" key="4">
    <source>
        <dbReference type="ARBA" id="ARBA00022737"/>
    </source>
</evidence>
<keyword evidence="14" id="KW-1185">Reference proteome</keyword>
<name>A0AAV2MDX5_KNICA</name>
<dbReference type="InterPro" id="IPR036236">
    <property type="entry name" value="Znf_C2H2_sf"/>
</dbReference>
<feature type="domain" description="C2H2-type" evidence="12">
    <location>
        <begin position="166"/>
        <end position="193"/>
    </location>
</feature>
<dbReference type="Pfam" id="PF00096">
    <property type="entry name" value="zf-C2H2"/>
    <property type="match status" value="3"/>
</dbReference>
<reference evidence="13 14" key="1">
    <citation type="submission" date="2024-04" db="EMBL/GenBank/DDBJ databases">
        <authorList>
            <person name="Waldvogel A.-M."/>
            <person name="Schoenle A."/>
        </authorList>
    </citation>
    <scope>NUCLEOTIDE SEQUENCE [LARGE SCALE GENOMIC DNA]</scope>
</reference>